<keyword evidence="2" id="KW-0812">Transmembrane</keyword>
<evidence type="ECO:0000256" key="2">
    <source>
        <dbReference type="SAM" id="Phobius"/>
    </source>
</evidence>
<feature type="region of interest" description="Disordered" evidence="1">
    <location>
        <begin position="48"/>
        <end position="68"/>
    </location>
</feature>
<feature type="compositionally biased region" description="Basic and acidic residues" evidence="1">
    <location>
        <begin position="53"/>
        <end position="68"/>
    </location>
</feature>
<evidence type="ECO:0000313" key="3">
    <source>
        <dbReference type="EMBL" id="KAK1639589.1"/>
    </source>
</evidence>
<gene>
    <name evidence="3" type="ORF">BDP81DRAFT_421366</name>
</gene>
<protein>
    <submittedName>
        <fullName evidence="3">Uncharacterized protein</fullName>
    </submittedName>
</protein>
<dbReference type="EMBL" id="JAHMHQ010000005">
    <property type="protein sequence ID" value="KAK1639589.1"/>
    <property type="molecule type" value="Genomic_DNA"/>
</dbReference>
<keyword evidence="4" id="KW-1185">Reference proteome</keyword>
<proteinExistence type="predicted"/>
<dbReference type="GeneID" id="85474774"/>
<keyword evidence="2" id="KW-0472">Membrane</keyword>
<name>A0AAI9ZWN5_9PEZI</name>
<organism evidence="3 4">
    <name type="scientific">Colletotrichum phormii</name>
    <dbReference type="NCBI Taxonomy" id="359342"/>
    <lineage>
        <taxon>Eukaryota</taxon>
        <taxon>Fungi</taxon>
        <taxon>Dikarya</taxon>
        <taxon>Ascomycota</taxon>
        <taxon>Pezizomycotina</taxon>
        <taxon>Sordariomycetes</taxon>
        <taxon>Hypocreomycetidae</taxon>
        <taxon>Glomerellales</taxon>
        <taxon>Glomerellaceae</taxon>
        <taxon>Colletotrichum</taxon>
        <taxon>Colletotrichum acutatum species complex</taxon>
    </lineage>
</organism>
<accession>A0AAI9ZWN5</accession>
<dbReference type="RefSeq" id="XP_060448196.1">
    <property type="nucleotide sequence ID" value="XM_060589912.1"/>
</dbReference>
<keyword evidence="2" id="KW-1133">Transmembrane helix</keyword>
<evidence type="ECO:0000256" key="1">
    <source>
        <dbReference type="SAM" id="MobiDB-lite"/>
    </source>
</evidence>
<feature type="transmembrane region" description="Helical" evidence="2">
    <location>
        <begin position="15"/>
        <end position="37"/>
    </location>
</feature>
<evidence type="ECO:0000313" key="4">
    <source>
        <dbReference type="Proteomes" id="UP001243989"/>
    </source>
</evidence>
<dbReference type="Proteomes" id="UP001243989">
    <property type="component" value="Unassembled WGS sequence"/>
</dbReference>
<reference evidence="3" key="1">
    <citation type="submission" date="2021-06" db="EMBL/GenBank/DDBJ databases">
        <title>Comparative genomics, transcriptomics and evolutionary studies reveal genomic signatures of adaptation to plant cell wall in hemibiotrophic fungi.</title>
        <authorList>
            <consortium name="DOE Joint Genome Institute"/>
            <person name="Baroncelli R."/>
            <person name="Diaz J.F."/>
            <person name="Benocci T."/>
            <person name="Peng M."/>
            <person name="Battaglia E."/>
            <person name="Haridas S."/>
            <person name="Andreopoulos W."/>
            <person name="Labutti K."/>
            <person name="Pangilinan J."/>
            <person name="Floch G.L."/>
            <person name="Makela M.R."/>
            <person name="Henrissat B."/>
            <person name="Grigoriev I.V."/>
            <person name="Crouch J.A."/>
            <person name="De Vries R.P."/>
            <person name="Sukno S.A."/>
            <person name="Thon M.R."/>
        </authorList>
    </citation>
    <scope>NUCLEOTIDE SEQUENCE</scope>
    <source>
        <strain evidence="3">CBS 102054</strain>
    </source>
</reference>
<comment type="caution">
    <text evidence="3">The sequence shown here is derived from an EMBL/GenBank/DDBJ whole genome shotgun (WGS) entry which is preliminary data.</text>
</comment>
<dbReference type="AlphaFoldDB" id="A0AAI9ZWN5"/>
<sequence length="68" mass="8074">MTSCSSWFERPYTRWNPSILLCFHLAIIPATFTSISISEMKHSQPWRFITQSRAERPRSQRHNHADAR</sequence>